<evidence type="ECO:0000256" key="1">
    <source>
        <dbReference type="ARBA" id="ARBA00023002"/>
    </source>
</evidence>
<dbReference type="Gene3D" id="3.40.50.720">
    <property type="entry name" value="NAD(P)-binding Rossmann-like Domain"/>
    <property type="match status" value="1"/>
</dbReference>
<dbReference type="Pfam" id="PF01408">
    <property type="entry name" value="GFO_IDH_MocA"/>
    <property type="match status" value="1"/>
</dbReference>
<sequence>MRWALIGASRIASSYMIDAMRAGEGSSIASVLSSDAARGEAYAREHGIARSFTDLNDLLGDDSVDAVYISTTNEKHHAQALASISAGKHVLCEKPLAMTLDEAGEMVRAADERGVVFATNHHLRNAGSHLAIRELIRSGRIGRVLSARVFHAVNLPEVLRGWRINNAAAGGGVIPDITVHDADTIRFHLGEDPEEVVARAGASGLGEGVEDSVMSVWSMPSGTMVETHESFTHPFAGTGIEFHGTEGSIFARNVMTQEPVGDIRLVDASGETPIPFEKHNLYEYSLGLFASAVNGSGRPSADGVDGVKSLAVALAVREAALTGKAVRVGYGGF</sequence>
<reference evidence="4 5" key="1">
    <citation type="journal article" date="2016" name="Int. J. Syst. Evol. Microbiol.">
        <title>Labrenzia salina sp. nov., isolated from the rhizosphere of the halophyte Arthrocnemum macrostachyum.</title>
        <authorList>
            <person name="Camacho M."/>
            <person name="Redondo-Gomez S."/>
            <person name="Rodriguez-Llorente I."/>
            <person name="Rohde M."/>
            <person name="Sproer C."/>
            <person name="Schumann P."/>
            <person name="Klenk H.P."/>
            <person name="Montero-Calasanz M.D.C."/>
        </authorList>
    </citation>
    <scope>NUCLEOTIDE SEQUENCE [LARGE SCALE GENOMIC DNA]</scope>
    <source>
        <strain evidence="4 5">DSM 29163</strain>
    </source>
</reference>
<accession>A0ABT3QVP7</accession>
<dbReference type="PANTHER" id="PTHR43818">
    <property type="entry name" value="BCDNA.GH03377"/>
    <property type="match status" value="1"/>
</dbReference>
<dbReference type="EMBL" id="JAPEVI010000001">
    <property type="protein sequence ID" value="MCX2720987.1"/>
    <property type="molecule type" value="Genomic_DNA"/>
</dbReference>
<dbReference type="Pfam" id="PF22725">
    <property type="entry name" value="GFO_IDH_MocA_C3"/>
    <property type="match status" value="1"/>
</dbReference>
<dbReference type="InterPro" id="IPR055170">
    <property type="entry name" value="GFO_IDH_MocA-like_dom"/>
</dbReference>
<organism evidence="4 5">
    <name type="scientific">Roseibium salinum</name>
    <dbReference type="NCBI Taxonomy" id="1604349"/>
    <lineage>
        <taxon>Bacteria</taxon>
        <taxon>Pseudomonadati</taxon>
        <taxon>Pseudomonadota</taxon>
        <taxon>Alphaproteobacteria</taxon>
        <taxon>Hyphomicrobiales</taxon>
        <taxon>Stappiaceae</taxon>
        <taxon>Roseibium</taxon>
    </lineage>
</organism>
<keyword evidence="1" id="KW-0560">Oxidoreductase</keyword>
<dbReference type="PANTHER" id="PTHR43818:SF11">
    <property type="entry name" value="BCDNA.GH03377"/>
    <property type="match status" value="1"/>
</dbReference>
<feature type="domain" description="Gfo/Idh/MocA-like oxidoreductase N-terminal" evidence="2">
    <location>
        <begin position="1"/>
        <end position="121"/>
    </location>
</feature>
<dbReference type="InterPro" id="IPR000683">
    <property type="entry name" value="Gfo/Idh/MocA-like_OxRdtase_N"/>
</dbReference>
<dbReference type="RefSeq" id="WP_265960683.1">
    <property type="nucleotide sequence ID" value="NZ_JAPEVI010000001.1"/>
</dbReference>
<comment type="caution">
    <text evidence="4">The sequence shown here is derived from an EMBL/GenBank/DDBJ whole genome shotgun (WGS) entry which is preliminary data.</text>
</comment>
<dbReference type="InterPro" id="IPR050463">
    <property type="entry name" value="Gfo/Idh/MocA_oxidrdct_glycsds"/>
</dbReference>
<keyword evidence="5" id="KW-1185">Reference proteome</keyword>
<feature type="domain" description="GFO/IDH/MocA-like oxidoreductase" evidence="3">
    <location>
        <begin position="130"/>
        <end position="249"/>
    </location>
</feature>
<dbReference type="SUPFAM" id="SSF51735">
    <property type="entry name" value="NAD(P)-binding Rossmann-fold domains"/>
    <property type="match status" value="1"/>
</dbReference>
<gene>
    <name evidence="4" type="ORF">ON753_00995</name>
</gene>
<dbReference type="Gene3D" id="3.30.360.10">
    <property type="entry name" value="Dihydrodipicolinate Reductase, domain 2"/>
    <property type="match status" value="1"/>
</dbReference>
<dbReference type="Proteomes" id="UP001300261">
    <property type="component" value="Unassembled WGS sequence"/>
</dbReference>
<evidence type="ECO:0000259" key="3">
    <source>
        <dbReference type="Pfam" id="PF22725"/>
    </source>
</evidence>
<evidence type="ECO:0000313" key="5">
    <source>
        <dbReference type="Proteomes" id="UP001300261"/>
    </source>
</evidence>
<proteinExistence type="predicted"/>
<name>A0ABT3QVP7_9HYPH</name>
<evidence type="ECO:0000313" key="4">
    <source>
        <dbReference type="EMBL" id="MCX2720987.1"/>
    </source>
</evidence>
<dbReference type="InterPro" id="IPR036291">
    <property type="entry name" value="NAD(P)-bd_dom_sf"/>
</dbReference>
<dbReference type="SUPFAM" id="SSF55347">
    <property type="entry name" value="Glyceraldehyde-3-phosphate dehydrogenase-like, C-terminal domain"/>
    <property type="match status" value="1"/>
</dbReference>
<evidence type="ECO:0000259" key="2">
    <source>
        <dbReference type="Pfam" id="PF01408"/>
    </source>
</evidence>
<protein>
    <submittedName>
        <fullName evidence="4">Gfo/Idh/MocA family oxidoreductase</fullName>
    </submittedName>
</protein>